<dbReference type="PROSITE" id="PS51864">
    <property type="entry name" value="ASTACIN"/>
    <property type="match status" value="1"/>
</dbReference>
<feature type="domain" description="Peptidase M12A" evidence="3">
    <location>
        <begin position="1"/>
        <end position="109"/>
    </location>
</feature>
<dbReference type="PANTHER" id="PTHR10127">
    <property type="entry name" value="DISCOIDIN, CUB, EGF, LAMININ , AND ZINC METALLOPROTEASE DOMAIN CONTAINING"/>
    <property type="match status" value="1"/>
</dbReference>
<accession>A0ABQ9FE45</accession>
<dbReference type="InterPro" id="IPR001506">
    <property type="entry name" value="Peptidase_M12A"/>
</dbReference>
<sequence length="110" mass="13033">MLQTGTFVHEMCHTLGMNHEHVRSDRTRYMKVNWLNIKDDKISAFLPVRTINIDSLDLHSIMQYGLKSFSRNKKKTIELREKEFGFLTTMRHEFSFYDIGEINQVYQCAG</sequence>
<evidence type="ECO:0000256" key="2">
    <source>
        <dbReference type="RuleBase" id="RU361183"/>
    </source>
</evidence>
<name>A0ABQ9FE45_TEGGR</name>
<dbReference type="Proteomes" id="UP001217089">
    <property type="component" value="Unassembled WGS sequence"/>
</dbReference>
<feature type="binding site" evidence="1">
    <location>
        <position position="9"/>
    </location>
    <ligand>
        <name>Zn(2+)</name>
        <dbReference type="ChEBI" id="CHEBI:29105"/>
        <note>catalytic</note>
    </ligand>
</feature>
<keyword evidence="1 2" id="KW-0862">Zinc</keyword>
<dbReference type="EMBL" id="JARBDR010000337">
    <property type="protein sequence ID" value="KAJ8315569.1"/>
    <property type="molecule type" value="Genomic_DNA"/>
</dbReference>
<dbReference type="PANTHER" id="PTHR10127:SF850">
    <property type="entry name" value="METALLOENDOPEPTIDASE"/>
    <property type="match status" value="1"/>
</dbReference>
<comment type="cofactor">
    <cofactor evidence="1 2">
        <name>Zn(2+)</name>
        <dbReference type="ChEBI" id="CHEBI:29105"/>
    </cofactor>
    <text evidence="1 2">Binds 1 zinc ion per subunit.</text>
</comment>
<comment type="caution">
    <text evidence="1">Lacks conserved residue(s) required for the propagation of feature annotation.</text>
</comment>
<keyword evidence="1 2" id="KW-0645">Protease</keyword>
<keyword evidence="1 2" id="KW-0482">Metalloprotease</keyword>
<dbReference type="EC" id="3.4.24.-" evidence="2"/>
<dbReference type="SUPFAM" id="SSF55486">
    <property type="entry name" value="Metalloproteases ('zincins'), catalytic domain"/>
    <property type="match status" value="1"/>
</dbReference>
<keyword evidence="1 2" id="KW-0479">Metal-binding</keyword>
<feature type="active site" evidence="1">
    <location>
        <position position="10"/>
    </location>
</feature>
<proteinExistence type="predicted"/>
<evidence type="ECO:0000313" key="4">
    <source>
        <dbReference type="EMBL" id="KAJ8315569.1"/>
    </source>
</evidence>
<dbReference type="Pfam" id="PF01400">
    <property type="entry name" value="Astacin"/>
    <property type="match status" value="1"/>
</dbReference>
<keyword evidence="1 2" id="KW-0378">Hydrolase</keyword>
<dbReference type="PRINTS" id="PR00480">
    <property type="entry name" value="ASTACIN"/>
</dbReference>
<keyword evidence="5" id="KW-1185">Reference proteome</keyword>
<gene>
    <name evidence="4" type="ORF">KUTeg_007719</name>
</gene>
<organism evidence="4 5">
    <name type="scientific">Tegillarca granosa</name>
    <name type="common">Malaysian cockle</name>
    <name type="synonym">Anadara granosa</name>
    <dbReference type="NCBI Taxonomy" id="220873"/>
    <lineage>
        <taxon>Eukaryota</taxon>
        <taxon>Metazoa</taxon>
        <taxon>Spiralia</taxon>
        <taxon>Lophotrochozoa</taxon>
        <taxon>Mollusca</taxon>
        <taxon>Bivalvia</taxon>
        <taxon>Autobranchia</taxon>
        <taxon>Pteriomorphia</taxon>
        <taxon>Arcoida</taxon>
        <taxon>Arcoidea</taxon>
        <taxon>Arcidae</taxon>
        <taxon>Tegillarca</taxon>
    </lineage>
</organism>
<evidence type="ECO:0000259" key="3">
    <source>
        <dbReference type="PROSITE" id="PS51864"/>
    </source>
</evidence>
<evidence type="ECO:0000256" key="1">
    <source>
        <dbReference type="PROSITE-ProRule" id="PRU01211"/>
    </source>
</evidence>
<reference evidence="4 5" key="1">
    <citation type="submission" date="2022-12" db="EMBL/GenBank/DDBJ databases">
        <title>Chromosome-level genome of Tegillarca granosa.</title>
        <authorList>
            <person name="Kim J."/>
        </authorList>
    </citation>
    <scope>NUCLEOTIDE SEQUENCE [LARGE SCALE GENOMIC DNA]</scope>
    <source>
        <strain evidence="4">Teg-2019</strain>
        <tissue evidence="4">Adductor muscle</tissue>
    </source>
</reference>
<protein>
    <recommendedName>
        <fullName evidence="2">Metalloendopeptidase</fullName>
        <ecNumber evidence="2">3.4.24.-</ecNumber>
    </recommendedName>
</protein>
<dbReference type="InterPro" id="IPR024079">
    <property type="entry name" value="MetalloPept_cat_dom_sf"/>
</dbReference>
<comment type="caution">
    <text evidence="4">The sequence shown here is derived from an EMBL/GenBank/DDBJ whole genome shotgun (WGS) entry which is preliminary data.</text>
</comment>
<feature type="binding site" evidence="1">
    <location>
        <position position="13"/>
    </location>
    <ligand>
        <name>Zn(2+)</name>
        <dbReference type="ChEBI" id="CHEBI:29105"/>
        <note>catalytic</note>
    </ligand>
</feature>
<feature type="binding site" evidence="1">
    <location>
        <position position="19"/>
    </location>
    <ligand>
        <name>Zn(2+)</name>
        <dbReference type="ChEBI" id="CHEBI:29105"/>
        <note>catalytic</note>
    </ligand>
</feature>
<evidence type="ECO:0000313" key="5">
    <source>
        <dbReference type="Proteomes" id="UP001217089"/>
    </source>
</evidence>
<dbReference type="Gene3D" id="3.40.390.10">
    <property type="entry name" value="Collagenase (Catalytic Domain)"/>
    <property type="match status" value="1"/>
</dbReference>